<feature type="domain" description="PucR C-terminal helix-turn-helix" evidence="2">
    <location>
        <begin position="70"/>
        <end position="127"/>
    </location>
</feature>
<proteinExistence type="predicted"/>
<keyword evidence="4" id="KW-1185">Reference proteome</keyword>
<dbReference type="Pfam" id="PF13556">
    <property type="entry name" value="HTH_30"/>
    <property type="match status" value="1"/>
</dbReference>
<dbReference type="Proteomes" id="UP001160499">
    <property type="component" value="Unassembled WGS sequence"/>
</dbReference>
<dbReference type="InterPro" id="IPR051448">
    <property type="entry name" value="CdaR-like_regulators"/>
</dbReference>
<comment type="caution">
    <text evidence="3">The sequence shown here is derived from an EMBL/GenBank/DDBJ whole genome shotgun (WGS) entry which is preliminary data.</text>
</comment>
<dbReference type="RefSeq" id="WP_280883033.1">
    <property type="nucleotide sequence ID" value="NZ_JARXVH010000033.1"/>
</dbReference>
<dbReference type="Gene3D" id="1.10.10.2840">
    <property type="entry name" value="PucR C-terminal helix-turn-helix domain"/>
    <property type="match status" value="1"/>
</dbReference>
<evidence type="ECO:0000313" key="4">
    <source>
        <dbReference type="Proteomes" id="UP001160499"/>
    </source>
</evidence>
<evidence type="ECO:0000259" key="2">
    <source>
        <dbReference type="Pfam" id="PF13556"/>
    </source>
</evidence>
<feature type="compositionally biased region" description="Polar residues" evidence="1">
    <location>
        <begin position="202"/>
        <end position="211"/>
    </location>
</feature>
<dbReference type="PANTHER" id="PTHR33744">
    <property type="entry name" value="CARBOHYDRATE DIACID REGULATOR"/>
    <property type="match status" value="1"/>
</dbReference>
<accession>A0ABT6M323</accession>
<name>A0ABT6M323_9ACTN</name>
<sequence>MTGLTELPRAVTLATAAARVLPPEATEPHRLEDSWLDVLVHRAGDLGRDLAGDVFGGLHAGAPPAEADHLLWTVQVHLSGSGSLADTAAALYCHRNTIQQRLNRFAELTGRDPRRPEGAALVVLALSVNRLGRRDAGGPDFADLMLARRAAGPDGVQYLNRRVSVVPAWAGTRGLSPLSSRTAVSRGRRPSAVSTAAARSAPSAQGSSSVTPERPVATTPPTCRWLMEGRSVAGGRGRTRGDVRPGLQGEGKRGQGKRRRTAGLTAQATPPTARATRP</sequence>
<reference evidence="3 4" key="1">
    <citation type="submission" date="2023-04" db="EMBL/GenBank/DDBJ databases">
        <title>Forest soil microbial communities from Buena Vista Peninsula, Colon Province, Panama.</title>
        <authorList>
            <person name="Bouskill N."/>
        </authorList>
    </citation>
    <scope>NUCLEOTIDE SEQUENCE [LARGE SCALE GENOMIC DNA]</scope>
    <source>
        <strain evidence="3 4">GGS1</strain>
    </source>
</reference>
<gene>
    <name evidence="3" type="ORF">M2283_009752</name>
</gene>
<organism evidence="3 4">
    <name type="scientific">Streptomyces pseudovenezuelae</name>
    <dbReference type="NCBI Taxonomy" id="67350"/>
    <lineage>
        <taxon>Bacteria</taxon>
        <taxon>Bacillati</taxon>
        <taxon>Actinomycetota</taxon>
        <taxon>Actinomycetes</taxon>
        <taxon>Kitasatosporales</taxon>
        <taxon>Streptomycetaceae</taxon>
        <taxon>Streptomyces</taxon>
        <taxon>Streptomyces aurantiacus group</taxon>
    </lineage>
</organism>
<dbReference type="InterPro" id="IPR025736">
    <property type="entry name" value="PucR_C-HTH_dom"/>
</dbReference>
<protein>
    <recommendedName>
        <fullName evidence="2">PucR C-terminal helix-turn-helix domain-containing protein</fullName>
    </recommendedName>
</protein>
<feature type="region of interest" description="Disordered" evidence="1">
    <location>
        <begin position="174"/>
        <end position="278"/>
    </location>
</feature>
<dbReference type="EMBL" id="JARXVH010000033">
    <property type="protein sequence ID" value="MDH6222401.1"/>
    <property type="molecule type" value="Genomic_DNA"/>
</dbReference>
<evidence type="ECO:0000313" key="3">
    <source>
        <dbReference type="EMBL" id="MDH6222401.1"/>
    </source>
</evidence>
<feature type="compositionally biased region" description="Low complexity" evidence="1">
    <location>
        <begin position="265"/>
        <end position="278"/>
    </location>
</feature>
<dbReference type="InterPro" id="IPR042070">
    <property type="entry name" value="PucR_C-HTH_sf"/>
</dbReference>
<evidence type="ECO:0000256" key="1">
    <source>
        <dbReference type="SAM" id="MobiDB-lite"/>
    </source>
</evidence>
<dbReference type="PANTHER" id="PTHR33744:SF1">
    <property type="entry name" value="DNA-BINDING TRANSCRIPTIONAL ACTIVATOR ADER"/>
    <property type="match status" value="1"/>
</dbReference>